<dbReference type="Pfam" id="PF13585">
    <property type="entry name" value="CHU_C"/>
    <property type="match status" value="1"/>
</dbReference>
<dbReference type="RefSeq" id="WP_309944626.1">
    <property type="nucleotide sequence ID" value="NZ_JAVDQY010000001.1"/>
</dbReference>
<comment type="caution">
    <text evidence="2">The sequence shown here is derived from an EMBL/GenBank/DDBJ whole genome shotgun (WGS) entry which is preliminary data.</text>
</comment>
<proteinExistence type="predicted"/>
<sequence>MIPKEIFHYIKQWLHLSKKLLFSFLLLLFASNDLFSQRDTEHWFAPMKQSYFTDTNKQALFLSTDSIVPFPVNIYNNNTLLGTVTISKGSPVSYDVSKDLMMTNAQSGAFSVTTRGLYVKGDKPFFCTFRFSVDKHGEILTSKGKAGIGTRFYTAYAPLSVTNPSFNFTCGVLATEDNTSVTVSGYSPTVQFSNGTTGSGNSTITFTLHKGQSYIIEGNGSIASNLSGFIGAKIVADKPISVTNGNFNGQHTLIGNGAGGLDIYMDQSIPVERLGEEYILMKGMAPLSYELEGAVVVATENNTQVYVNDETTPIATLDEGQFYRIGSTSFISQNFSGHYNMRIRSTRKIYVYQLMSGGGSGTYYNTGGANYIPPINCFLPKKIDEIGLINTLPYFTAIDPKVRLNIITESGATVSVNGTTLSGIQGPYPVTGNPNWSTYSLENVTGNITVQSTKAITAGIAAGHEAVGYGGYFAGFSSIPVIAKKNGNCIPGMVLEVDDSYISYQWNFNGTPIPGATSNTYTPTQAGNYTVTVSVGGSCPPVTTPVFEVIMPPHQPSLLADKVICFDETTILDAGPGFQSYEWSTGATTQSISNVGVGNYWVILQYNGCFSRHEVSVTSAPKPVIKNIDIDNKRATLTVIGGTPPYRYSTDNINWQNSNVFTNIPNGQQKFYVKDVYNCNPIEVEMTVVNIINAITPNGDNINDTVSYSELRYKKDLSFTVFDRYGNNVFKGTAFNNYTWDGLFSNKKIASGTYWYVISWKEPNLPNTVIKYTGWILVKNWE</sequence>
<organism evidence="2 3">
    <name type="scientific">Chryseobacterium rhizosphaerae</name>
    <dbReference type="NCBI Taxonomy" id="395937"/>
    <lineage>
        <taxon>Bacteria</taxon>
        <taxon>Pseudomonadati</taxon>
        <taxon>Bacteroidota</taxon>
        <taxon>Flavobacteriia</taxon>
        <taxon>Flavobacteriales</taxon>
        <taxon>Weeksellaceae</taxon>
        <taxon>Chryseobacterium group</taxon>
        <taxon>Chryseobacterium</taxon>
    </lineage>
</organism>
<dbReference type="NCBIfam" id="TIGR04131">
    <property type="entry name" value="Bac_Flav_CTERM"/>
    <property type="match status" value="1"/>
</dbReference>
<evidence type="ECO:0000259" key="1">
    <source>
        <dbReference type="Pfam" id="PF17517"/>
    </source>
</evidence>
<dbReference type="SUPFAM" id="SSF49299">
    <property type="entry name" value="PKD domain"/>
    <property type="match status" value="1"/>
</dbReference>
<dbReference type="InterPro" id="IPR026341">
    <property type="entry name" value="T9SS_type_B"/>
</dbReference>
<protein>
    <submittedName>
        <fullName evidence="2">Gliding motility-associated-like protein</fullName>
    </submittedName>
</protein>
<dbReference type="Gene3D" id="2.60.40.10">
    <property type="entry name" value="Immunoglobulins"/>
    <property type="match status" value="1"/>
</dbReference>
<evidence type="ECO:0000313" key="2">
    <source>
        <dbReference type="EMBL" id="MDR6525291.1"/>
    </source>
</evidence>
<accession>A0AAE3Y7X0</accession>
<dbReference type="InterPro" id="IPR035234">
    <property type="entry name" value="IgGFc-bd_N"/>
</dbReference>
<dbReference type="InterPro" id="IPR017868">
    <property type="entry name" value="Filamin/ABP280_repeat-like"/>
</dbReference>
<feature type="domain" description="IgGFc-binding protein N-terminal" evidence="1">
    <location>
        <begin position="148"/>
        <end position="459"/>
    </location>
</feature>
<dbReference type="PROSITE" id="PS50194">
    <property type="entry name" value="FILAMIN_REPEAT"/>
    <property type="match status" value="1"/>
</dbReference>
<reference evidence="2" key="1">
    <citation type="submission" date="2023-07" db="EMBL/GenBank/DDBJ databases">
        <title>Sorghum-associated microbial communities from plants grown in Nebraska, USA.</title>
        <authorList>
            <person name="Schachtman D."/>
        </authorList>
    </citation>
    <scope>NUCLEOTIDE SEQUENCE</scope>
    <source>
        <strain evidence="2">DS2360</strain>
    </source>
</reference>
<dbReference type="Pfam" id="PF17517">
    <property type="entry name" value="IgGFc_binding"/>
    <property type="match status" value="1"/>
</dbReference>
<evidence type="ECO:0000313" key="3">
    <source>
        <dbReference type="Proteomes" id="UP001184861"/>
    </source>
</evidence>
<dbReference type="EMBL" id="JAVDQY010000001">
    <property type="protein sequence ID" value="MDR6525291.1"/>
    <property type="molecule type" value="Genomic_DNA"/>
</dbReference>
<dbReference type="InterPro" id="IPR013783">
    <property type="entry name" value="Ig-like_fold"/>
</dbReference>
<dbReference type="Proteomes" id="UP001184861">
    <property type="component" value="Unassembled WGS sequence"/>
</dbReference>
<name>A0AAE3Y7X0_9FLAO</name>
<dbReference type="InterPro" id="IPR035986">
    <property type="entry name" value="PKD_dom_sf"/>
</dbReference>
<dbReference type="AlphaFoldDB" id="A0AAE3Y7X0"/>
<dbReference type="CDD" id="cd00146">
    <property type="entry name" value="PKD"/>
    <property type="match status" value="1"/>
</dbReference>
<gene>
    <name evidence="2" type="ORF">J2787_000661</name>
</gene>